<comment type="similarity">
    <text evidence="3">Belongs to the HPF1 family.</text>
</comment>
<dbReference type="Proteomes" id="UP000314986">
    <property type="component" value="Unassembled WGS sequence"/>
</dbReference>
<evidence type="ECO:0000256" key="1">
    <source>
        <dbReference type="ARBA" id="ARBA00004123"/>
    </source>
</evidence>
<dbReference type="GO" id="GO:0042393">
    <property type="term" value="F:histone binding"/>
    <property type="evidence" value="ECO:0007669"/>
    <property type="project" value="InterPro"/>
</dbReference>
<keyword evidence="5" id="KW-0539">Nucleus</keyword>
<evidence type="ECO:0000313" key="8">
    <source>
        <dbReference type="EMBL" id="AFM86728.1"/>
    </source>
</evidence>
<dbReference type="Pfam" id="PF10228">
    <property type="entry name" value="HPF1"/>
    <property type="match status" value="1"/>
</dbReference>
<evidence type="ECO:0000313" key="7">
    <source>
        <dbReference type="EMBL" id="AFK10910.1"/>
    </source>
</evidence>
<reference evidence="8" key="3">
    <citation type="journal article" date="2012" name="PLoS ONE">
        <title>Sequencing and Analysis of Full-Length cDNAs, 5'-ESTs and 3'-ESTs from a Cartilaginous Fish, the Elephant Shark (Callorhinchus milii).</title>
        <authorList>
            <person name="Tan Y.Y."/>
            <person name="Kodzius R."/>
            <person name="Tay B.H."/>
            <person name="Tay A."/>
            <person name="Brenner S."/>
            <person name="Venkatesh B."/>
        </authorList>
    </citation>
    <scope>NUCLEOTIDE SEQUENCE</scope>
    <source>
        <tissue evidence="8">Intestine</tissue>
    </source>
</reference>
<organism evidence="8">
    <name type="scientific">Callorhinchus milii</name>
    <name type="common">Ghost shark</name>
    <dbReference type="NCBI Taxonomy" id="7868"/>
    <lineage>
        <taxon>Eukaryota</taxon>
        <taxon>Metazoa</taxon>
        <taxon>Chordata</taxon>
        <taxon>Craniata</taxon>
        <taxon>Vertebrata</taxon>
        <taxon>Chondrichthyes</taxon>
        <taxon>Holocephali</taxon>
        <taxon>Chimaeriformes</taxon>
        <taxon>Callorhinchidae</taxon>
        <taxon>Callorhinchus</taxon>
    </lineage>
</organism>
<dbReference type="EMBL" id="JX052682">
    <property type="protein sequence ID" value="AFK10910.1"/>
    <property type="molecule type" value="mRNA"/>
</dbReference>
<evidence type="ECO:0000256" key="5">
    <source>
        <dbReference type="ARBA" id="ARBA00023242"/>
    </source>
</evidence>
<dbReference type="Ensembl" id="ENSCMIT00000007675.1">
    <property type="protein sequence ID" value="ENSCMIP00000007451.1"/>
    <property type="gene ID" value="ENSCMIG00000004067.1"/>
</dbReference>
<evidence type="ECO:0000313" key="9">
    <source>
        <dbReference type="Ensembl" id="ENSCMIP00000007451.1"/>
    </source>
</evidence>
<name>K4GC82_CALMI</name>
<dbReference type="PANTHER" id="PTHR13386:SF1">
    <property type="entry name" value="HISTONE PARYLATION FACTOR 1"/>
    <property type="match status" value="1"/>
</dbReference>
<reference evidence="9" key="5">
    <citation type="submission" date="2025-05" db="UniProtKB">
        <authorList>
            <consortium name="Ensembl"/>
        </authorList>
    </citation>
    <scope>IDENTIFICATION</scope>
</reference>
<gene>
    <name evidence="9" type="primary">LOC103180236</name>
</gene>
<dbReference type="OrthoDB" id="416496at2759"/>
<feature type="compositionally biased region" description="Basic residues" evidence="6">
    <location>
        <begin position="1"/>
        <end position="11"/>
    </location>
</feature>
<reference evidence="10" key="1">
    <citation type="journal article" date="2006" name="Science">
        <title>Ancient noncoding elements conserved in the human genome.</title>
        <authorList>
            <person name="Venkatesh B."/>
            <person name="Kirkness E.F."/>
            <person name="Loh Y.H."/>
            <person name="Halpern A.L."/>
            <person name="Lee A.P."/>
            <person name="Johnson J."/>
            <person name="Dandona N."/>
            <person name="Viswanathan L.D."/>
            <person name="Tay A."/>
            <person name="Venter J.C."/>
            <person name="Strausberg R.L."/>
            <person name="Brenner S."/>
        </authorList>
    </citation>
    <scope>NUCLEOTIDE SEQUENCE [LARGE SCALE GENOMIC DNA]</scope>
</reference>
<comment type="subcellular location">
    <subcellularLocation>
        <location evidence="2">Chromosome</location>
    </subcellularLocation>
    <subcellularLocation>
        <location evidence="1">Nucleus</location>
    </subcellularLocation>
</comment>
<proteinExistence type="evidence at transcript level"/>
<evidence type="ECO:0000256" key="3">
    <source>
        <dbReference type="ARBA" id="ARBA00010803"/>
    </source>
</evidence>
<dbReference type="PANTHER" id="PTHR13386">
    <property type="entry name" value="HISTONE PARYLATION FACTOR 1"/>
    <property type="match status" value="1"/>
</dbReference>
<dbReference type="GO" id="GO:0005694">
    <property type="term" value="C:chromosome"/>
    <property type="evidence" value="ECO:0007669"/>
    <property type="project" value="UniProtKB-SubCell"/>
</dbReference>
<reference evidence="10" key="4">
    <citation type="journal article" date="2014" name="Nature">
        <title>Elephant shark genome provides unique insights into gnathostome evolution.</title>
        <authorList>
            <consortium name="International Elephant Shark Genome Sequencing Consortium"/>
            <person name="Venkatesh B."/>
            <person name="Lee A.P."/>
            <person name="Ravi V."/>
            <person name="Maurya A.K."/>
            <person name="Lian M.M."/>
            <person name="Swann J.B."/>
            <person name="Ohta Y."/>
            <person name="Flajnik M.F."/>
            <person name="Sutoh Y."/>
            <person name="Kasahara M."/>
            <person name="Hoon S."/>
            <person name="Gangu V."/>
            <person name="Roy S.W."/>
            <person name="Irimia M."/>
            <person name="Korzh V."/>
            <person name="Kondrychyn I."/>
            <person name="Lim Z.W."/>
            <person name="Tay B.H."/>
            <person name="Tohari S."/>
            <person name="Kong K.W."/>
            <person name="Ho S."/>
            <person name="Lorente-Galdos B."/>
            <person name="Quilez J."/>
            <person name="Marques-Bonet T."/>
            <person name="Raney B.J."/>
            <person name="Ingham P.W."/>
            <person name="Tay A."/>
            <person name="Hillier L.W."/>
            <person name="Minx P."/>
            <person name="Boehm T."/>
            <person name="Wilson R.K."/>
            <person name="Brenner S."/>
            <person name="Warren W.C."/>
        </authorList>
    </citation>
    <scope>NUCLEOTIDE SEQUENCE [LARGE SCALE GENOMIC DNA]</scope>
</reference>
<sequence>MGGRGKRKAAFKRGESVKPGDDAKKKRPEKATFPEEIRKEIHSLYKLPMPEDFYHFWKFCEDLNPEDPCEALKSSLGLQLVGPYDILAGKHKRTKNSDLNYHLHWRHFYDPPEFQTVLIGDSVTQFHLGYFRDVPDELPVFIGANEAKKGCSVVQLGDNLFSAVKLLLSKRLKEMSNKKEIRVLKDLDAQLIALAAKLDYSLDQRTKEMKQRDKKVLTKTFHGAGLVVPVDKNDVGYRNLPETDVSLKKICKAIVEAPNDEERIRAFAPIQEIITYVQFANDECDYGMGYELGMDLFCYGSHYFHKLVRQLLPLAYNLLKRPLFAEIIEVHLANRNWDNLDQLKA</sequence>
<protein>
    <submittedName>
        <fullName evidence="9">Histone PARylation factor 1</fullName>
    </submittedName>
    <submittedName>
        <fullName evidence="7">UPF0609 protein C4orf27-like protein isoform 1</fullName>
    </submittedName>
</protein>
<dbReference type="STRING" id="7868.ENSCMIP00000007451"/>
<dbReference type="KEGG" id="cmk:103180236"/>
<dbReference type="InterPro" id="IPR019361">
    <property type="entry name" value="HPF1"/>
</dbReference>
<dbReference type="GeneTree" id="ENSGT00390000014876"/>
<dbReference type="GO" id="GO:0006974">
    <property type="term" value="P:DNA damage response"/>
    <property type="evidence" value="ECO:0007669"/>
    <property type="project" value="InterPro"/>
</dbReference>
<dbReference type="OMA" id="HKELHML"/>
<dbReference type="GO" id="GO:0005634">
    <property type="term" value="C:nucleus"/>
    <property type="evidence" value="ECO:0007669"/>
    <property type="project" value="UniProtKB-SubCell"/>
</dbReference>
<dbReference type="GeneID" id="103180236"/>
<feature type="compositionally biased region" description="Basic and acidic residues" evidence="6">
    <location>
        <begin position="12"/>
        <end position="31"/>
    </location>
</feature>
<feature type="region of interest" description="Disordered" evidence="6">
    <location>
        <begin position="1"/>
        <end position="31"/>
    </location>
</feature>
<evidence type="ECO:0000313" key="10">
    <source>
        <dbReference type="Proteomes" id="UP000314986"/>
    </source>
</evidence>
<keyword evidence="4" id="KW-0158">Chromosome</keyword>
<evidence type="ECO:0000256" key="4">
    <source>
        <dbReference type="ARBA" id="ARBA00022454"/>
    </source>
</evidence>
<accession>K4GC82</accession>
<dbReference type="RefSeq" id="NP_001279785.1">
    <property type="nucleotide sequence ID" value="NM_001292856.1"/>
</dbReference>
<reference evidence="10" key="2">
    <citation type="journal article" date="2007" name="PLoS Biol.">
        <title>Survey sequencing and comparative analysis of the elephant shark (Callorhinchus milii) genome.</title>
        <authorList>
            <person name="Venkatesh B."/>
            <person name="Kirkness E.F."/>
            <person name="Loh Y.H."/>
            <person name="Halpern A.L."/>
            <person name="Lee A.P."/>
            <person name="Johnson J."/>
            <person name="Dandona N."/>
            <person name="Viswanathan L.D."/>
            <person name="Tay A."/>
            <person name="Venter J.C."/>
            <person name="Strausberg R.L."/>
            <person name="Brenner S."/>
        </authorList>
    </citation>
    <scope>NUCLEOTIDE SEQUENCE [LARGE SCALE GENOMIC DNA]</scope>
</reference>
<dbReference type="EMBL" id="JX208414">
    <property type="protein sequence ID" value="AFM86728.1"/>
    <property type="molecule type" value="mRNA"/>
</dbReference>
<evidence type="ECO:0000256" key="2">
    <source>
        <dbReference type="ARBA" id="ARBA00004286"/>
    </source>
</evidence>
<evidence type="ECO:0000256" key="6">
    <source>
        <dbReference type="SAM" id="MobiDB-lite"/>
    </source>
</evidence>
<keyword evidence="10" id="KW-1185">Reference proteome</keyword>
<dbReference type="GO" id="GO:0072572">
    <property type="term" value="F:poly-ADP-D-ribose binding"/>
    <property type="evidence" value="ECO:0007669"/>
    <property type="project" value="TreeGrafter"/>
</dbReference>
<dbReference type="AlphaFoldDB" id="K4GC82"/>